<dbReference type="Proteomes" id="UP000257055">
    <property type="component" value="Unassembled WGS sequence"/>
</dbReference>
<organism evidence="1 2">
    <name type="scientific">Listeria kieliensis</name>
    <dbReference type="NCBI Taxonomy" id="1621700"/>
    <lineage>
        <taxon>Bacteria</taxon>
        <taxon>Bacillati</taxon>
        <taxon>Bacillota</taxon>
        <taxon>Bacilli</taxon>
        <taxon>Bacillales</taxon>
        <taxon>Listeriaceae</taxon>
        <taxon>Listeria</taxon>
    </lineage>
</organism>
<keyword evidence="2" id="KW-1185">Reference proteome</keyword>
<dbReference type="InterPro" id="IPR023214">
    <property type="entry name" value="HAD_sf"/>
</dbReference>
<dbReference type="AlphaFoldDB" id="A0A3D8TSX9"/>
<dbReference type="SFLD" id="SFLDS00003">
    <property type="entry name" value="Haloacid_Dehalogenase"/>
    <property type="match status" value="1"/>
</dbReference>
<dbReference type="NCBIfam" id="TIGR01509">
    <property type="entry name" value="HAD-SF-IA-v3"/>
    <property type="match status" value="1"/>
</dbReference>
<gene>
    <name evidence="1" type="ORF">UR08_07985</name>
</gene>
<dbReference type="Pfam" id="PF13419">
    <property type="entry name" value="HAD_2"/>
    <property type="match status" value="1"/>
</dbReference>
<dbReference type="Gene3D" id="3.40.50.1000">
    <property type="entry name" value="HAD superfamily/HAD-like"/>
    <property type="match status" value="1"/>
</dbReference>
<dbReference type="InterPro" id="IPR006439">
    <property type="entry name" value="HAD-SF_hydro_IA"/>
</dbReference>
<dbReference type="InterPro" id="IPR036412">
    <property type="entry name" value="HAD-like_sf"/>
</dbReference>
<dbReference type="PRINTS" id="PR00413">
    <property type="entry name" value="HADHALOGNASE"/>
</dbReference>
<dbReference type="SFLD" id="SFLDG01129">
    <property type="entry name" value="C1.5:_HAD__Beta-PGM__Phosphata"/>
    <property type="match status" value="1"/>
</dbReference>
<dbReference type="RefSeq" id="WP_115753146.1">
    <property type="nucleotide sequence ID" value="NZ_LARY01000002.1"/>
</dbReference>
<dbReference type="PANTHER" id="PTHR18901:SF38">
    <property type="entry name" value="PSEUDOURIDINE-5'-PHOSPHATASE"/>
    <property type="match status" value="1"/>
</dbReference>
<dbReference type="EMBL" id="LARY01000002">
    <property type="protein sequence ID" value="RDX00896.1"/>
    <property type="molecule type" value="Genomic_DNA"/>
</dbReference>
<sequence length="212" mass="23466">MKAIIFDFDGTMIDTENLWHDATMNYVKETYGIEVPAEVYEQIIGTTEEPLHHYLTEATNGQFDVEAFTTHISNELLEGIAHLNLRPGFKRVFDYAVSDGFKIGLATSSGREWVEPILKKFDLFPHFSSIQTADDVMRIKPDPALYLQAAAELGSKHVYAVEDSLNGVIAAQEAGLKVLAVPNAATANIKFPEGVAVFPDFDSIPLEKVFAN</sequence>
<dbReference type="Gene3D" id="1.10.150.240">
    <property type="entry name" value="Putative phosphatase, domain 2"/>
    <property type="match status" value="1"/>
</dbReference>
<reference evidence="2" key="1">
    <citation type="submission" date="2015-04" db="EMBL/GenBank/DDBJ databases">
        <authorList>
            <person name="Schardt J."/>
            <person name="Mueller-Herbst S."/>
            <person name="Scherer S."/>
            <person name="Huptas C."/>
        </authorList>
    </citation>
    <scope>NUCLEOTIDE SEQUENCE [LARGE SCALE GENOMIC DNA]</scope>
    <source>
        <strain evidence="2">Kiel-L1</strain>
    </source>
</reference>
<dbReference type="InterPro" id="IPR023198">
    <property type="entry name" value="PGP-like_dom2"/>
</dbReference>
<dbReference type="InterPro" id="IPR041492">
    <property type="entry name" value="HAD_2"/>
</dbReference>
<evidence type="ECO:0000313" key="2">
    <source>
        <dbReference type="Proteomes" id="UP000257055"/>
    </source>
</evidence>
<dbReference type="PANTHER" id="PTHR18901">
    <property type="entry name" value="2-DEOXYGLUCOSE-6-PHOSPHATE PHOSPHATASE 2"/>
    <property type="match status" value="1"/>
</dbReference>
<evidence type="ECO:0000313" key="1">
    <source>
        <dbReference type="EMBL" id="RDX00896.1"/>
    </source>
</evidence>
<proteinExistence type="predicted"/>
<dbReference type="SUPFAM" id="SSF56784">
    <property type="entry name" value="HAD-like"/>
    <property type="match status" value="1"/>
</dbReference>
<accession>A0A3D8TSX9</accession>
<name>A0A3D8TSX9_9LIST</name>
<comment type="caution">
    <text evidence="1">The sequence shown here is derived from an EMBL/GenBank/DDBJ whole genome shotgun (WGS) entry which is preliminary data.</text>
</comment>
<dbReference type="NCBIfam" id="TIGR01549">
    <property type="entry name" value="HAD-SF-IA-v1"/>
    <property type="match status" value="1"/>
</dbReference>
<protein>
    <submittedName>
        <fullName evidence="1">Haloacid dehalogenase</fullName>
    </submittedName>
</protein>